<sequence>MKLTIRNIDLKTSNLIDKNISEIKKQGLK</sequence>
<reference evidence="1 2" key="1">
    <citation type="submission" date="2018-02" db="EMBL/GenBank/DDBJ databases">
        <authorList>
            <person name="Rodrigo-Torres L."/>
            <person name="Arahal R. D."/>
            <person name="Lucena T."/>
        </authorList>
    </citation>
    <scope>NUCLEOTIDE SEQUENCE [LARGE SCALE GENOMIC DNA]</scope>
    <source>
        <strain evidence="1 2">CECT 9267</strain>
    </source>
</reference>
<comment type="caution">
    <text evidence="1">The sequence shown here is derived from an EMBL/GenBank/DDBJ whole genome shotgun (WGS) entry which is preliminary data.</text>
</comment>
<name>A0AAE8LXB8_LATSK</name>
<accession>A0AAE8LXB8</accession>
<protein>
    <submittedName>
        <fullName evidence="1">Uncharacterized protein</fullName>
    </submittedName>
</protein>
<dbReference type="Proteomes" id="UP000239650">
    <property type="component" value="Unassembled WGS sequence"/>
</dbReference>
<dbReference type="AlphaFoldDB" id="A0AAE8LXB8"/>
<evidence type="ECO:0000313" key="2">
    <source>
        <dbReference type="Proteomes" id="UP000239650"/>
    </source>
</evidence>
<dbReference type="EMBL" id="OKRC01000015">
    <property type="protein sequence ID" value="SPE23724.1"/>
    <property type="molecule type" value="Genomic_DNA"/>
</dbReference>
<proteinExistence type="predicted"/>
<evidence type="ECO:0000313" key="1">
    <source>
        <dbReference type="EMBL" id="SPE23724.1"/>
    </source>
</evidence>
<gene>
    <name evidence="1" type="ORF">LAS9267_02054</name>
</gene>
<organism evidence="1 2">
    <name type="scientific">Latilactobacillus sakei</name>
    <name type="common">Lactobacillus sakei</name>
    <dbReference type="NCBI Taxonomy" id="1599"/>
    <lineage>
        <taxon>Bacteria</taxon>
        <taxon>Bacillati</taxon>
        <taxon>Bacillota</taxon>
        <taxon>Bacilli</taxon>
        <taxon>Lactobacillales</taxon>
        <taxon>Lactobacillaceae</taxon>
        <taxon>Latilactobacillus</taxon>
    </lineage>
</organism>